<sequence length="248" mass="26428">MRVGVYVDGFNLYYGGKHLVGGGGRPGWRWLDLRGLAAGIIAANSGWQPASSLRVVYCTARIRADASNPGAAGPREQEVYLRALVASGSVDEIAFGSYVSRVATAPLATANKRRRPILTHAGWPVMIKDATTSAEVPDATFMVSVARREEKGSDVNVASHLLLDVLQQNVDAAIVISNDSDLEFPVRESRRRVPIGTINPTKGYPAGALTGAPTDGVGGHWWYQLTPADLYGSQLPASVGGLHKPAPW</sequence>
<accession>A0A255GP37</accession>
<proteinExistence type="predicted"/>
<dbReference type="Proteomes" id="UP000215896">
    <property type="component" value="Unassembled WGS sequence"/>
</dbReference>
<evidence type="ECO:0000313" key="1">
    <source>
        <dbReference type="EMBL" id="OYO17578.1"/>
    </source>
</evidence>
<reference evidence="1 2" key="1">
    <citation type="submission" date="2017-07" db="EMBL/GenBank/DDBJ databases">
        <title>Draft whole genome sequences of clinical Proprionibacteriaceae strains.</title>
        <authorList>
            <person name="Bernier A.-M."/>
            <person name="Bernard K."/>
            <person name="Domingo M.-C."/>
        </authorList>
    </citation>
    <scope>NUCLEOTIDE SEQUENCE [LARGE SCALE GENOMIC DNA]</scope>
    <source>
        <strain evidence="1 2">NML 030167</strain>
    </source>
</reference>
<gene>
    <name evidence="1" type="ORF">CGZ94_01370</name>
</gene>
<accession>A0A4R6LQB3</accession>
<dbReference type="RefSeq" id="WP_094404406.1">
    <property type="nucleotide sequence ID" value="NZ_NMVN01000011.1"/>
</dbReference>
<protein>
    <submittedName>
        <fullName evidence="1">NYN domain-containing protein</fullName>
    </submittedName>
</protein>
<evidence type="ECO:0000313" key="2">
    <source>
        <dbReference type="Proteomes" id="UP000215896"/>
    </source>
</evidence>
<organism evidence="1 2">
    <name type="scientific">Enemella evansiae</name>
    <dbReference type="NCBI Taxonomy" id="2016499"/>
    <lineage>
        <taxon>Bacteria</taxon>
        <taxon>Bacillati</taxon>
        <taxon>Actinomycetota</taxon>
        <taxon>Actinomycetes</taxon>
        <taxon>Propionibacteriales</taxon>
        <taxon>Propionibacteriaceae</taxon>
        <taxon>Enemella</taxon>
    </lineage>
</organism>
<dbReference type="Gene3D" id="3.40.50.1010">
    <property type="entry name" value="5'-nuclease"/>
    <property type="match status" value="1"/>
</dbReference>
<dbReference type="EMBL" id="NMVO01000001">
    <property type="protein sequence ID" value="OYO17578.1"/>
    <property type="molecule type" value="Genomic_DNA"/>
</dbReference>
<comment type="caution">
    <text evidence="1">The sequence shown here is derived from an EMBL/GenBank/DDBJ whole genome shotgun (WGS) entry which is preliminary data.</text>
</comment>
<dbReference type="AlphaFoldDB" id="A0A255GP37"/>
<keyword evidence="2" id="KW-1185">Reference proteome</keyword>
<name>A0A255GP37_9ACTN</name>
<dbReference type="OrthoDB" id="9809421at2"/>